<evidence type="ECO:0000313" key="3">
    <source>
        <dbReference type="Proteomes" id="UP001152888"/>
    </source>
</evidence>
<dbReference type="InterPro" id="IPR027831">
    <property type="entry name" value="DUF4485"/>
</dbReference>
<dbReference type="AlphaFoldDB" id="A0A9P0PTR9"/>
<organism evidence="2 3">
    <name type="scientific">Acanthoscelides obtectus</name>
    <name type="common">Bean weevil</name>
    <name type="synonym">Bruchus obtectus</name>
    <dbReference type="NCBI Taxonomy" id="200917"/>
    <lineage>
        <taxon>Eukaryota</taxon>
        <taxon>Metazoa</taxon>
        <taxon>Ecdysozoa</taxon>
        <taxon>Arthropoda</taxon>
        <taxon>Hexapoda</taxon>
        <taxon>Insecta</taxon>
        <taxon>Pterygota</taxon>
        <taxon>Neoptera</taxon>
        <taxon>Endopterygota</taxon>
        <taxon>Coleoptera</taxon>
        <taxon>Polyphaga</taxon>
        <taxon>Cucujiformia</taxon>
        <taxon>Chrysomeloidea</taxon>
        <taxon>Chrysomelidae</taxon>
        <taxon>Bruchinae</taxon>
        <taxon>Bruchini</taxon>
        <taxon>Acanthoscelides</taxon>
    </lineage>
</organism>
<sequence length="150" mass="17507">MGSTQLDENFFYNSMLAKAMVQMLPPNDRKVIRLWFDKLMQTDKNKEQKEIRNEYVWFILLMLQCKKLREPFTGVPPLELEPLRDIVSSKVYEEVMVANDDNMDWLEKSKGISKRNVQFRGTAPSQFFKSMPIPNAGVICYLSAFSDRGN</sequence>
<reference evidence="2" key="1">
    <citation type="submission" date="2022-03" db="EMBL/GenBank/DDBJ databases">
        <authorList>
            <person name="Sayadi A."/>
        </authorList>
    </citation>
    <scope>NUCLEOTIDE SEQUENCE</scope>
</reference>
<accession>A0A9P0PTR9</accession>
<gene>
    <name evidence="2" type="ORF">ACAOBT_LOCUS23361</name>
</gene>
<protein>
    <recommendedName>
        <fullName evidence="1">DUF4485 domain-containing protein</fullName>
    </recommendedName>
</protein>
<evidence type="ECO:0000259" key="1">
    <source>
        <dbReference type="Pfam" id="PF14846"/>
    </source>
</evidence>
<feature type="domain" description="DUF4485" evidence="1">
    <location>
        <begin position="6"/>
        <end position="84"/>
    </location>
</feature>
<dbReference type="Proteomes" id="UP001152888">
    <property type="component" value="Unassembled WGS sequence"/>
</dbReference>
<evidence type="ECO:0000313" key="2">
    <source>
        <dbReference type="EMBL" id="CAH1996799.1"/>
    </source>
</evidence>
<dbReference type="EMBL" id="CAKOFQ010007267">
    <property type="protein sequence ID" value="CAH1996799.1"/>
    <property type="molecule type" value="Genomic_DNA"/>
</dbReference>
<name>A0A9P0PTR9_ACAOB</name>
<dbReference type="Pfam" id="PF14846">
    <property type="entry name" value="DUF4485"/>
    <property type="match status" value="1"/>
</dbReference>
<dbReference type="OrthoDB" id="6629291at2759"/>
<keyword evidence="3" id="KW-1185">Reference proteome</keyword>
<comment type="caution">
    <text evidence="2">The sequence shown here is derived from an EMBL/GenBank/DDBJ whole genome shotgun (WGS) entry which is preliminary data.</text>
</comment>
<proteinExistence type="predicted"/>